<sequence length="130" mass="15027">MEVALQYQSVETKNKTVRRRIEAFQSSGKLYLHPDFPFYYTDGVRYVVSLFEADGLLKDMAMQAFALSGEENFICIHLCRNRVDDRWVQYSKRSGELLKKGRISVGLPLEPGTSICFYFIGRTLILPTEF</sequence>
<comment type="caution">
    <text evidence="2">The sequence shown here is derived from an EMBL/GenBank/DDBJ whole genome shotgun (WGS) entry which is preliminary data.</text>
</comment>
<dbReference type="Pfam" id="PF21781">
    <property type="entry name" value="DUF6876"/>
    <property type="match status" value="1"/>
</dbReference>
<feature type="domain" description="DUF6876" evidence="1">
    <location>
        <begin position="18"/>
        <end position="129"/>
    </location>
</feature>
<dbReference type="AlphaFoldDB" id="A0A3N0E556"/>
<name>A0A3N0E556_SINP1</name>
<dbReference type="RefSeq" id="WP_123217083.1">
    <property type="nucleotide sequence ID" value="NZ_RJTM01000108.1"/>
</dbReference>
<gene>
    <name evidence="2" type="ORF">ED312_16295</name>
</gene>
<organism evidence="2 3">
    <name type="scientific">Sinomicrobium pectinilyticum</name>
    <dbReference type="NCBI Taxonomy" id="1084421"/>
    <lineage>
        <taxon>Bacteria</taxon>
        <taxon>Pseudomonadati</taxon>
        <taxon>Bacteroidota</taxon>
        <taxon>Flavobacteriia</taxon>
        <taxon>Flavobacteriales</taxon>
        <taxon>Flavobacteriaceae</taxon>
        <taxon>Sinomicrobium</taxon>
    </lineage>
</organism>
<protein>
    <recommendedName>
        <fullName evidence="1">DUF6876 domain-containing protein</fullName>
    </recommendedName>
</protein>
<dbReference type="OrthoDB" id="1444637at2"/>
<dbReference type="Proteomes" id="UP000267469">
    <property type="component" value="Unassembled WGS sequence"/>
</dbReference>
<proteinExistence type="predicted"/>
<keyword evidence="3" id="KW-1185">Reference proteome</keyword>
<dbReference type="EMBL" id="RJTM01000108">
    <property type="protein sequence ID" value="RNL82967.1"/>
    <property type="molecule type" value="Genomic_DNA"/>
</dbReference>
<reference evidence="2 3" key="1">
    <citation type="submission" date="2018-10" db="EMBL/GenBank/DDBJ databases">
        <title>Sinomicrobium pectinilyticum sp. nov., a pectinase-producing bacterium isolated from alkaline and saline soil, and emended description of the genus Sinomicrobium.</title>
        <authorList>
            <person name="Cheng B."/>
            <person name="Li C."/>
            <person name="Lai Q."/>
            <person name="Du M."/>
            <person name="Shao Z."/>
            <person name="Xu P."/>
            <person name="Yang C."/>
        </authorList>
    </citation>
    <scope>NUCLEOTIDE SEQUENCE [LARGE SCALE GENOMIC DNA]</scope>
    <source>
        <strain evidence="2 3">5DNS001</strain>
    </source>
</reference>
<evidence type="ECO:0000313" key="3">
    <source>
        <dbReference type="Proteomes" id="UP000267469"/>
    </source>
</evidence>
<dbReference type="InterPro" id="IPR049241">
    <property type="entry name" value="DUF6876"/>
</dbReference>
<accession>A0A3N0E556</accession>
<evidence type="ECO:0000259" key="1">
    <source>
        <dbReference type="Pfam" id="PF21781"/>
    </source>
</evidence>
<evidence type="ECO:0000313" key="2">
    <source>
        <dbReference type="EMBL" id="RNL82967.1"/>
    </source>
</evidence>